<keyword evidence="3" id="KW-1185">Reference proteome</keyword>
<sequence length="109" mass="12846">MVYIPTELVLEILTRLPWTSLRWLRLVCRTWRHLAHQRTKEMQQCRDAVPLVVTMESGYVLDSRTGTTLRALARPHSLQHLQNHGGRRRLQRPALPVRRCQARRCHHPG</sequence>
<accession>A0AAD8T6W2</accession>
<dbReference type="Pfam" id="PF12937">
    <property type="entry name" value="F-box-like"/>
    <property type="match status" value="1"/>
</dbReference>
<dbReference type="EMBL" id="JAUUTY010000002">
    <property type="protein sequence ID" value="KAK1677064.1"/>
    <property type="molecule type" value="Genomic_DNA"/>
</dbReference>
<evidence type="ECO:0000313" key="3">
    <source>
        <dbReference type="Proteomes" id="UP001231189"/>
    </source>
</evidence>
<reference evidence="2" key="1">
    <citation type="submission" date="2023-07" db="EMBL/GenBank/DDBJ databases">
        <title>A chromosome-level genome assembly of Lolium multiflorum.</title>
        <authorList>
            <person name="Chen Y."/>
            <person name="Copetti D."/>
            <person name="Kolliker R."/>
            <person name="Studer B."/>
        </authorList>
    </citation>
    <scope>NUCLEOTIDE SEQUENCE</scope>
    <source>
        <strain evidence="2">02402/16</strain>
        <tissue evidence="2">Leaf</tissue>
    </source>
</reference>
<dbReference type="SUPFAM" id="SSF81383">
    <property type="entry name" value="F-box domain"/>
    <property type="match status" value="1"/>
</dbReference>
<name>A0AAD8T6W2_LOLMU</name>
<proteinExistence type="predicted"/>
<dbReference type="Proteomes" id="UP001231189">
    <property type="component" value="Unassembled WGS sequence"/>
</dbReference>
<evidence type="ECO:0000259" key="1">
    <source>
        <dbReference type="PROSITE" id="PS50181"/>
    </source>
</evidence>
<dbReference type="Gene3D" id="1.20.1280.50">
    <property type="match status" value="1"/>
</dbReference>
<comment type="caution">
    <text evidence="2">The sequence shown here is derived from an EMBL/GenBank/DDBJ whole genome shotgun (WGS) entry which is preliminary data.</text>
</comment>
<dbReference type="InterPro" id="IPR036047">
    <property type="entry name" value="F-box-like_dom_sf"/>
</dbReference>
<dbReference type="InterPro" id="IPR001810">
    <property type="entry name" value="F-box_dom"/>
</dbReference>
<dbReference type="AlphaFoldDB" id="A0AAD8T6W2"/>
<gene>
    <name evidence="2" type="ORF">QYE76_037912</name>
</gene>
<organism evidence="2 3">
    <name type="scientific">Lolium multiflorum</name>
    <name type="common">Italian ryegrass</name>
    <name type="synonym">Lolium perenne subsp. multiflorum</name>
    <dbReference type="NCBI Taxonomy" id="4521"/>
    <lineage>
        <taxon>Eukaryota</taxon>
        <taxon>Viridiplantae</taxon>
        <taxon>Streptophyta</taxon>
        <taxon>Embryophyta</taxon>
        <taxon>Tracheophyta</taxon>
        <taxon>Spermatophyta</taxon>
        <taxon>Magnoliopsida</taxon>
        <taxon>Liliopsida</taxon>
        <taxon>Poales</taxon>
        <taxon>Poaceae</taxon>
        <taxon>BOP clade</taxon>
        <taxon>Pooideae</taxon>
        <taxon>Poodae</taxon>
        <taxon>Poeae</taxon>
        <taxon>Poeae Chloroplast Group 2 (Poeae type)</taxon>
        <taxon>Loliodinae</taxon>
        <taxon>Loliinae</taxon>
        <taxon>Lolium</taxon>
    </lineage>
</organism>
<feature type="domain" description="F-box" evidence="1">
    <location>
        <begin position="1"/>
        <end position="45"/>
    </location>
</feature>
<dbReference type="SMART" id="SM00256">
    <property type="entry name" value="FBOX"/>
    <property type="match status" value="1"/>
</dbReference>
<evidence type="ECO:0000313" key="2">
    <source>
        <dbReference type="EMBL" id="KAK1677064.1"/>
    </source>
</evidence>
<dbReference type="PROSITE" id="PS50181">
    <property type="entry name" value="FBOX"/>
    <property type="match status" value="1"/>
</dbReference>
<protein>
    <recommendedName>
        <fullName evidence="1">F-box domain-containing protein</fullName>
    </recommendedName>
</protein>